<keyword evidence="2" id="KW-1185">Reference proteome</keyword>
<dbReference type="AlphaFoldDB" id="A0A915DR46"/>
<evidence type="ECO:0000313" key="3">
    <source>
        <dbReference type="WBParaSite" id="jg22027"/>
    </source>
</evidence>
<dbReference type="Proteomes" id="UP000887574">
    <property type="component" value="Unplaced"/>
</dbReference>
<evidence type="ECO:0000256" key="1">
    <source>
        <dbReference type="SAM" id="SignalP"/>
    </source>
</evidence>
<protein>
    <submittedName>
        <fullName evidence="3">Uncharacterized protein</fullName>
    </submittedName>
</protein>
<proteinExistence type="predicted"/>
<dbReference type="WBParaSite" id="jg22027">
    <property type="protein sequence ID" value="jg22027"/>
    <property type="gene ID" value="jg22027"/>
</dbReference>
<accession>A0A915DR46</accession>
<evidence type="ECO:0000313" key="2">
    <source>
        <dbReference type="Proteomes" id="UP000887574"/>
    </source>
</evidence>
<name>A0A915DR46_9BILA</name>
<keyword evidence="1" id="KW-0732">Signal</keyword>
<sequence length="66" mass="7156">MCRLWSVLVIVVMTLEQGHVQVTAAVQEGGYTHVSVWNHLLCLTTGLTGNHTLTDGCAAVGMKIYK</sequence>
<organism evidence="2 3">
    <name type="scientific">Ditylenchus dipsaci</name>
    <dbReference type="NCBI Taxonomy" id="166011"/>
    <lineage>
        <taxon>Eukaryota</taxon>
        <taxon>Metazoa</taxon>
        <taxon>Ecdysozoa</taxon>
        <taxon>Nematoda</taxon>
        <taxon>Chromadorea</taxon>
        <taxon>Rhabditida</taxon>
        <taxon>Tylenchina</taxon>
        <taxon>Tylenchomorpha</taxon>
        <taxon>Sphaerularioidea</taxon>
        <taxon>Anguinidae</taxon>
        <taxon>Anguininae</taxon>
        <taxon>Ditylenchus</taxon>
    </lineage>
</organism>
<feature type="chain" id="PRO_5037518127" evidence="1">
    <location>
        <begin position="21"/>
        <end position="66"/>
    </location>
</feature>
<reference evidence="3" key="1">
    <citation type="submission" date="2022-11" db="UniProtKB">
        <authorList>
            <consortium name="WormBaseParasite"/>
        </authorList>
    </citation>
    <scope>IDENTIFICATION</scope>
</reference>
<feature type="signal peptide" evidence="1">
    <location>
        <begin position="1"/>
        <end position="20"/>
    </location>
</feature>